<dbReference type="InterPro" id="IPR036397">
    <property type="entry name" value="RNaseH_sf"/>
</dbReference>
<dbReference type="SUPFAM" id="SSF56672">
    <property type="entry name" value="DNA/RNA polymerases"/>
    <property type="match status" value="1"/>
</dbReference>
<sequence length="688" mass="79044">MPTSAKQVHSFIQAANFYRKFIPNFSKVVAPLYRFTKKNAKFNWDNDAQIAYDNLKQKLTTKPILLHFPDPHVPFILSTDASDIGIGGVLKQTTTNGTHPVCYTSRKLKPNERKYATIEKEALAIVHCVEKFHHYLEGREFTIETDHCPLCDFHRKKSGNSRIDRWSIRLSEFNILAIKHKRGKCNCDADLLSRYPIERNNENVETTTRRCHGQAIQFGGVCGVITRSMAKLFNNQDYTTSEIIKPNNPSAIYNSIDSASFPGTNQGPIVPKTTTDQYPPATTSPFSLDKIRNGQQSDKYIQQKMHEIILNPKTDSIIKDSIVYKCLMRNGHKIHVPYVPTSMIQQLLFHAHDHPTAGHFGRDKTWNNLKDKWYWPKMYTTIQHYIKSCENCARFNIRRAKQPGQLQPIEAPEGVMEMIGIDFCGPTQVTEEGNRYIIVATDYLSKFVIAKAVPDCSATTAAKFLVNEVAFKYGIPNQILSDNGSHFVAEIFEHVAKLLGCNRILATPYHPQTNGQVERFNATMKSKLATLQYQHENDWDNWLSSVIYAYNNSQHSTTNFSPFQLMFGRKPIMPYEPGKHHFALRKPNDYLEHFHHQLKILHTAARQNTQQQQQTMKQRYDRNRPNIPFKVGQLVFVRNPGVSKSAFDQQFIGPFTIIQQLGQQTFEVEDSSQQTRQVHSNQLKLMFE</sequence>
<dbReference type="AlphaFoldDB" id="A0A8S2HIP0"/>
<dbReference type="GO" id="GO:0003964">
    <property type="term" value="F:RNA-directed DNA polymerase activity"/>
    <property type="evidence" value="ECO:0007669"/>
    <property type="project" value="UniProtKB-KW"/>
</dbReference>
<dbReference type="Gene3D" id="3.30.70.270">
    <property type="match status" value="1"/>
</dbReference>
<dbReference type="FunFam" id="3.30.70.270:FF:000020">
    <property type="entry name" value="Transposon Tf2-6 polyprotein-like Protein"/>
    <property type="match status" value="1"/>
</dbReference>
<evidence type="ECO:0000256" key="5">
    <source>
        <dbReference type="ARBA" id="ARBA00022801"/>
    </source>
</evidence>
<evidence type="ECO:0000256" key="6">
    <source>
        <dbReference type="ARBA" id="ARBA00022918"/>
    </source>
</evidence>
<keyword evidence="2" id="KW-0548">Nucleotidyltransferase</keyword>
<dbReference type="SUPFAM" id="SSF53098">
    <property type="entry name" value="Ribonuclease H-like"/>
    <property type="match status" value="1"/>
</dbReference>
<dbReference type="InterPro" id="IPR050951">
    <property type="entry name" value="Retrovirus_Pol_polyprotein"/>
</dbReference>
<dbReference type="PROSITE" id="PS50994">
    <property type="entry name" value="INTEGRASE"/>
    <property type="match status" value="1"/>
</dbReference>
<dbReference type="Pfam" id="PF17921">
    <property type="entry name" value="Integrase_H2C2"/>
    <property type="match status" value="1"/>
</dbReference>
<dbReference type="InterPro" id="IPR041373">
    <property type="entry name" value="RT_RNaseH"/>
</dbReference>
<dbReference type="Pfam" id="PF17917">
    <property type="entry name" value="RT_RNaseH"/>
    <property type="match status" value="1"/>
</dbReference>
<evidence type="ECO:0000256" key="3">
    <source>
        <dbReference type="ARBA" id="ARBA00022722"/>
    </source>
</evidence>
<evidence type="ECO:0000256" key="2">
    <source>
        <dbReference type="ARBA" id="ARBA00022695"/>
    </source>
</evidence>
<dbReference type="EMBL" id="CAJOBA010002471">
    <property type="protein sequence ID" value="CAF3646290.1"/>
    <property type="molecule type" value="Genomic_DNA"/>
</dbReference>
<dbReference type="PANTHER" id="PTHR37984:SF5">
    <property type="entry name" value="PROTEIN NYNRIN-LIKE"/>
    <property type="match status" value="1"/>
</dbReference>
<evidence type="ECO:0000313" key="10">
    <source>
        <dbReference type="Proteomes" id="UP000682733"/>
    </source>
</evidence>
<dbReference type="Gene3D" id="3.30.420.10">
    <property type="entry name" value="Ribonuclease H-like superfamily/Ribonuclease H"/>
    <property type="match status" value="1"/>
</dbReference>
<dbReference type="FunFam" id="3.10.20.370:FF:000001">
    <property type="entry name" value="Retrovirus-related Pol polyprotein from transposon 17.6-like protein"/>
    <property type="match status" value="1"/>
</dbReference>
<keyword evidence="3" id="KW-0540">Nuclease</keyword>
<evidence type="ECO:0000256" key="1">
    <source>
        <dbReference type="ARBA" id="ARBA00022679"/>
    </source>
</evidence>
<reference evidence="9" key="1">
    <citation type="submission" date="2021-02" db="EMBL/GenBank/DDBJ databases">
        <authorList>
            <person name="Nowell W R."/>
        </authorList>
    </citation>
    <scope>NUCLEOTIDE SEQUENCE</scope>
</reference>
<dbReference type="GO" id="GO:0016787">
    <property type="term" value="F:hydrolase activity"/>
    <property type="evidence" value="ECO:0007669"/>
    <property type="project" value="UniProtKB-KW"/>
</dbReference>
<dbReference type="PANTHER" id="PTHR37984">
    <property type="entry name" value="PROTEIN CBG26694"/>
    <property type="match status" value="1"/>
</dbReference>
<evidence type="ECO:0000313" key="9">
    <source>
        <dbReference type="EMBL" id="CAF3646290.1"/>
    </source>
</evidence>
<dbReference type="InterPro" id="IPR001584">
    <property type="entry name" value="Integrase_cat-core"/>
</dbReference>
<dbReference type="Gene3D" id="3.10.20.370">
    <property type="match status" value="1"/>
</dbReference>
<gene>
    <name evidence="8" type="ORF">OVA965_LOCUS7657</name>
    <name evidence="9" type="ORF">TMI583_LOCUS7652</name>
</gene>
<keyword evidence="6" id="KW-0695">RNA-directed DNA polymerase</keyword>
<dbReference type="InterPro" id="IPR012337">
    <property type="entry name" value="RNaseH-like_sf"/>
</dbReference>
<evidence type="ECO:0000313" key="8">
    <source>
        <dbReference type="EMBL" id="CAF0861479.1"/>
    </source>
</evidence>
<dbReference type="InterPro" id="IPR041588">
    <property type="entry name" value="Integrase_H2C2"/>
</dbReference>
<evidence type="ECO:0000259" key="7">
    <source>
        <dbReference type="PROSITE" id="PS50994"/>
    </source>
</evidence>
<keyword evidence="1" id="KW-0808">Transferase</keyword>
<proteinExistence type="predicted"/>
<organism evidence="9 10">
    <name type="scientific">Didymodactylos carnosus</name>
    <dbReference type="NCBI Taxonomy" id="1234261"/>
    <lineage>
        <taxon>Eukaryota</taxon>
        <taxon>Metazoa</taxon>
        <taxon>Spiralia</taxon>
        <taxon>Gnathifera</taxon>
        <taxon>Rotifera</taxon>
        <taxon>Eurotatoria</taxon>
        <taxon>Bdelloidea</taxon>
        <taxon>Philodinida</taxon>
        <taxon>Philodinidae</taxon>
        <taxon>Didymodactylos</taxon>
    </lineage>
</organism>
<dbReference type="CDD" id="cd09274">
    <property type="entry name" value="RNase_HI_RT_Ty3"/>
    <property type="match status" value="1"/>
</dbReference>
<name>A0A8S2HIP0_9BILA</name>
<dbReference type="Proteomes" id="UP000677228">
    <property type="component" value="Unassembled WGS sequence"/>
</dbReference>
<evidence type="ECO:0000256" key="4">
    <source>
        <dbReference type="ARBA" id="ARBA00022759"/>
    </source>
</evidence>
<protein>
    <recommendedName>
        <fullName evidence="7">Integrase catalytic domain-containing protein</fullName>
    </recommendedName>
</protein>
<keyword evidence="5" id="KW-0378">Hydrolase</keyword>
<comment type="caution">
    <text evidence="9">The sequence shown here is derived from an EMBL/GenBank/DDBJ whole genome shotgun (WGS) entry which is preliminary data.</text>
</comment>
<dbReference type="GO" id="GO:0015074">
    <property type="term" value="P:DNA integration"/>
    <property type="evidence" value="ECO:0007669"/>
    <property type="project" value="InterPro"/>
</dbReference>
<dbReference type="Proteomes" id="UP000682733">
    <property type="component" value="Unassembled WGS sequence"/>
</dbReference>
<dbReference type="FunFam" id="1.10.340.70:FF:000001">
    <property type="entry name" value="Retrovirus-related Pol polyprotein from transposon gypsy-like Protein"/>
    <property type="match status" value="1"/>
</dbReference>
<dbReference type="EMBL" id="CAJNOK010002471">
    <property type="protein sequence ID" value="CAF0861479.1"/>
    <property type="molecule type" value="Genomic_DNA"/>
</dbReference>
<dbReference type="GO" id="GO:0004519">
    <property type="term" value="F:endonuclease activity"/>
    <property type="evidence" value="ECO:0007669"/>
    <property type="project" value="UniProtKB-KW"/>
</dbReference>
<feature type="domain" description="Integrase catalytic" evidence="7">
    <location>
        <begin position="408"/>
        <end position="570"/>
    </location>
</feature>
<dbReference type="InterPro" id="IPR043128">
    <property type="entry name" value="Rev_trsase/Diguanyl_cyclase"/>
</dbReference>
<accession>A0A8S2HIP0</accession>
<dbReference type="Gene3D" id="1.10.340.70">
    <property type="match status" value="1"/>
</dbReference>
<dbReference type="InterPro" id="IPR043502">
    <property type="entry name" value="DNA/RNA_pol_sf"/>
</dbReference>
<dbReference type="GO" id="GO:0003676">
    <property type="term" value="F:nucleic acid binding"/>
    <property type="evidence" value="ECO:0007669"/>
    <property type="project" value="InterPro"/>
</dbReference>
<dbReference type="FunFam" id="3.30.420.10:FF:000032">
    <property type="entry name" value="Retrovirus-related Pol polyprotein from transposon 297-like Protein"/>
    <property type="match status" value="1"/>
</dbReference>
<keyword evidence="4" id="KW-0255">Endonuclease</keyword>
<dbReference type="Pfam" id="PF00665">
    <property type="entry name" value="rve"/>
    <property type="match status" value="1"/>
</dbReference>